<dbReference type="Proteomes" id="UP000031443">
    <property type="component" value="Unassembled WGS sequence"/>
</dbReference>
<feature type="compositionally biased region" description="Basic and acidic residues" evidence="1">
    <location>
        <begin position="1"/>
        <end position="13"/>
    </location>
</feature>
<feature type="compositionally biased region" description="Polar residues" evidence="1">
    <location>
        <begin position="34"/>
        <end position="43"/>
    </location>
</feature>
<gene>
    <name evidence="2" type="ORF">UY3_10434</name>
</gene>
<accession>M7BWD5</accession>
<evidence type="ECO:0000313" key="3">
    <source>
        <dbReference type="Proteomes" id="UP000031443"/>
    </source>
</evidence>
<proteinExistence type="predicted"/>
<evidence type="ECO:0000313" key="2">
    <source>
        <dbReference type="EMBL" id="EMP32417.1"/>
    </source>
</evidence>
<dbReference type="AlphaFoldDB" id="M7BWD5"/>
<organism evidence="2 3">
    <name type="scientific">Chelonia mydas</name>
    <name type="common">Green sea-turtle</name>
    <name type="synonym">Chelonia agassizi</name>
    <dbReference type="NCBI Taxonomy" id="8469"/>
    <lineage>
        <taxon>Eukaryota</taxon>
        <taxon>Metazoa</taxon>
        <taxon>Chordata</taxon>
        <taxon>Craniata</taxon>
        <taxon>Vertebrata</taxon>
        <taxon>Euteleostomi</taxon>
        <taxon>Archelosauria</taxon>
        <taxon>Testudinata</taxon>
        <taxon>Testudines</taxon>
        <taxon>Cryptodira</taxon>
        <taxon>Durocryptodira</taxon>
        <taxon>Americhelydia</taxon>
        <taxon>Chelonioidea</taxon>
        <taxon>Cheloniidae</taxon>
        <taxon>Chelonia</taxon>
    </lineage>
</organism>
<sequence>MNSEYKVEEDGGHTIRGSNYAATQDLFETPPHSNPSQQLSTDKPNAGEGSSELPLISVEANENSTRFGLAGLGPKAVSALEQGPIFLLVCKAPCTPVE</sequence>
<keyword evidence="3" id="KW-1185">Reference proteome</keyword>
<reference evidence="3" key="1">
    <citation type="journal article" date="2013" name="Nat. Genet.">
        <title>The draft genomes of soft-shell turtle and green sea turtle yield insights into the development and evolution of the turtle-specific body plan.</title>
        <authorList>
            <person name="Wang Z."/>
            <person name="Pascual-Anaya J."/>
            <person name="Zadissa A."/>
            <person name="Li W."/>
            <person name="Niimura Y."/>
            <person name="Huang Z."/>
            <person name="Li C."/>
            <person name="White S."/>
            <person name="Xiong Z."/>
            <person name="Fang D."/>
            <person name="Wang B."/>
            <person name="Ming Y."/>
            <person name="Chen Y."/>
            <person name="Zheng Y."/>
            <person name="Kuraku S."/>
            <person name="Pignatelli M."/>
            <person name="Herrero J."/>
            <person name="Beal K."/>
            <person name="Nozawa M."/>
            <person name="Li Q."/>
            <person name="Wang J."/>
            <person name="Zhang H."/>
            <person name="Yu L."/>
            <person name="Shigenobu S."/>
            <person name="Wang J."/>
            <person name="Liu J."/>
            <person name="Flicek P."/>
            <person name="Searle S."/>
            <person name="Wang J."/>
            <person name="Kuratani S."/>
            <person name="Yin Y."/>
            <person name="Aken B."/>
            <person name="Zhang G."/>
            <person name="Irie N."/>
        </authorList>
    </citation>
    <scope>NUCLEOTIDE SEQUENCE [LARGE SCALE GENOMIC DNA]</scope>
</reference>
<dbReference type="EMBL" id="KB540796">
    <property type="protein sequence ID" value="EMP32417.1"/>
    <property type="molecule type" value="Genomic_DNA"/>
</dbReference>
<feature type="region of interest" description="Disordered" evidence="1">
    <location>
        <begin position="1"/>
        <end position="51"/>
    </location>
</feature>
<name>M7BWD5_CHEMY</name>
<protein>
    <submittedName>
        <fullName evidence="2">Uncharacterized protein</fullName>
    </submittedName>
</protein>
<evidence type="ECO:0000256" key="1">
    <source>
        <dbReference type="SAM" id="MobiDB-lite"/>
    </source>
</evidence>